<protein>
    <submittedName>
        <fullName evidence="1">Uncharacterized protein</fullName>
    </submittedName>
</protein>
<reference evidence="1 2" key="1">
    <citation type="submission" date="2016-02" db="EMBL/GenBank/DDBJ databases">
        <title>Band-tailed pigeon sequencing and assembly.</title>
        <authorList>
            <person name="Soares A.E."/>
            <person name="Novak B.J."/>
            <person name="Rice E.S."/>
            <person name="O'Connell B."/>
            <person name="Chang D."/>
            <person name="Weber S."/>
            <person name="Shapiro B."/>
        </authorList>
    </citation>
    <scope>NUCLEOTIDE SEQUENCE [LARGE SCALE GENOMIC DNA]</scope>
    <source>
        <strain evidence="1">BTP2013</strain>
        <tissue evidence="1">Blood</tissue>
    </source>
</reference>
<sequence length="96" mass="10654">MIFWEVQPVSRLCNPSSAVPERGCLVLTGLHVCILKDALIFHAPSGFTPFPPSSVERPWNSLCFPAVETTGPLNRALGKEPLLSSTRTKIIFDFYH</sequence>
<name>A0A1V4KTP6_PATFA</name>
<dbReference type="Proteomes" id="UP000190648">
    <property type="component" value="Unassembled WGS sequence"/>
</dbReference>
<evidence type="ECO:0000313" key="2">
    <source>
        <dbReference type="Proteomes" id="UP000190648"/>
    </source>
</evidence>
<accession>A0A1V4KTP6</accession>
<keyword evidence="2" id="KW-1185">Reference proteome</keyword>
<dbReference type="EMBL" id="LSYS01001700">
    <property type="protein sequence ID" value="OPJ87798.1"/>
    <property type="molecule type" value="Genomic_DNA"/>
</dbReference>
<gene>
    <name evidence="1" type="ORF">AV530_001189</name>
</gene>
<dbReference type="AlphaFoldDB" id="A0A1V4KTP6"/>
<proteinExistence type="predicted"/>
<evidence type="ECO:0000313" key="1">
    <source>
        <dbReference type="EMBL" id="OPJ87798.1"/>
    </source>
</evidence>
<comment type="caution">
    <text evidence="1">The sequence shown here is derived from an EMBL/GenBank/DDBJ whole genome shotgun (WGS) entry which is preliminary data.</text>
</comment>
<organism evidence="1 2">
    <name type="scientific">Patagioenas fasciata monilis</name>
    <dbReference type="NCBI Taxonomy" id="372326"/>
    <lineage>
        <taxon>Eukaryota</taxon>
        <taxon>Metazoa</taxon>
        <taxon>Chordata</taxon>
        <taxon>Craniata</taxon>
        <taxon>Vertebrata</taxon>
        <taxon>Euteleostomi</taxon>
        <taxon>Archelosauria</taxon>
        <taxon>Archosauria</taxon>
        <taxon>Dinosauria</taxon>
        <taxon>Saurischia</taxon>
        <taxon>Theropoda</taxon>
        <taxon>Coelurosauria</taxon>
        <taxon>Aves</taxon>
        <taxon>Neognathae</taxon>
        <taxon>Neoaves</taxon>
        <taxon>Columbimorphae</taxon>
        <taxon>Columbiformes</taxon>
        <taxon>Columbidae</taxon>
        <taxon>Patagioenas</taxon>
    </lineage>
</organism>